<accession>H8GK58</accession>
<proteinExistence type="predicted"/>
<sequence>MVKQAHSSCLDSGIFPKKSISKKDKRHITKWKIQKNQVVAVFDGSAFVDIALQWFRDFFLKKSMPEKAGRRIQEKESTKRISLLRFSGSSVFADLMAWRPGRRGSGLFKFSRCRIPDLSSIMPDLFLCSRRPARSGVPTRRRSENHVCRAGGYGRGSAAGNCVPS</sequence>
<reference evidence="1 2" key="1">
    <citation type="journal article" date="2013" name="Genome Announc.">
        <title>Genome Sequence of the Obligate Gammaproteobacterial Methanotroph Methylomicrobium album Strain BG8.</title>
        <authorList>
            <person name="Kits K.D."/>
            <person name="Kalyuzhnaya M.G."/>
            <person name="Klotz M.G."/>
            <person name="Jetten M.S."/>
            <person name="Op den Camp H.J."/>
            <person name="Vuilleumier S."/>
            <person name="Bringel F."/>
            <person name="Dispirito A.A."/>
            <person name="Murrell J.C."/>
            <person name="Bruce D."/>
            <person name="Cheng J.F."/>
            <person name="Copeland A."/>
            <person name="Goodwin L."/>
            <person name="Hauser L."/>
            <person name="Lajus A."/>
            <person name="Land M.L."/>
            <person name="Lapidus A."/>
            <person name="Lucas S."/>
            <person name="Medigue C."/>
            <person name="Pitluck S."/>
            <person name="Woyke T."/>
            <person name="Zeytun A."/>
            <person name="Stein L.Y."/>
        </authorList>
    </citation>
    <scope>NUCLEOTIDE SEQUENCE [LARGE SCALE GENOMIC DNA]</scope>
    <source>
        <strain evidence="1 2">BG8</strain>
    </source>
</reference>
<evidence type="ECO:0000313" key="2">
    <source>
        <dbReference type="Proteomes" id="UP000005090"/>
    </source>
</evidence>
<dbReference type="Proteomes" id="UP000005090">
    <property type="component" value="Chromosome"/>
</dbReference>
<keyword evidence="2" id="KW-1185">Reference proteome</keyword>
<protein>
    <submittedName>
        <fullName evidence="1">Uncharacterized protein</fullName>
    </submittedName>
</protein>
<evidence type="ECO:0000313" key="1">
    <source>
        <dbReference type="EMBL" id="EIC29182.1"/>
    </source>
</evidence>
<organism evidence="1 2">
    <name type="scientific">Methylomicrobium album BG8</name>
    <dbReference type="NCBI Taxonomy" id="686340"/>
    <lineage>
        <taxon>Bacteria</taxon>
        <taxon>Pseudomonadati</taxon>
        <taxon>Pseudomonadota</taxon>
        <taxon>Gammaproteobacteria</taxon>
        <taxon>Methylococcales</taxon>
        <taxon>Methylococcaceae</taxon>
        <taxon>Methylomicrobium</taxon>
    </lineage>
</organism>
<name>H8GK58_METAL</name>
<gene>
    <name evidence="1" type="ORF">Metal_1396</name>
</gene>
<dbReference type="EMBL" id="CM001475">
    <property type="protein sequence ID" value="EIC29182.1"/>
    <property type="molecule type" value="Genomic_DNA"/>
</dbReference>
<dbReference type="HOGENOM" id="CLU_1608893_0_0_6"/>
<dbReference type="AlphaFoldDB" id="H8GK58"/>